<proteinExistence type="predicted"/>
<sequence>TVDAIWGAVHLAVSPPPGSQINQYTSCYDRRGSQYADDDANDGVGFIRVALLEGEVDEA</sequence>
<evidence type="ECO:0000313" key="1">
    <source>
        <dbReference type="EMBL" id="CAF9935765.1"/>
    </source>
</evidence>
<gene>
    <name evidence="1" type="ORF">HETSPECPRED_009899</name>
</gene>
<dbReference type="Proteomes" id="UP000664521">
    <property type="component" value="Unassembled WGS sequence"/>
</dbReference>
<comment type="caution">
    <text evidence="1">The sequence shown here is derived from an EMBL/GenBank/DDBJ whole genome shotgun (WGS) entry which is preliminary data.</text>
</comment>
<reference evidence="1" key="1">
    <citation type="submission" date="2021-03" db="EMBL/GenBank/DDBJ databases">
        <authorList>
            <person name="Tagirdzhanova G."/>
        </authorList>
    </citation>
    <scope>NUCLEOTIDE SEQUENCE</scope>
</reference>
<feature type="non-terminal residue" evidence="1">
    <location>
        <position position="1"/>
    </location>
</feature>
<dbReference type="AlphaFoldDB" id="A0A8H3IZ52"/>
<name>A0A8H3IZ52_9LECA</name>
<evidence type="ECO:0000313" key="2">
    <source>
        <dbReference type="Proteomes" id="UP000664521"/>
    </source>
</evidence>
<keyword evidence="2" id="KW-1185">Reference proteome</keyword>
<organism evidence="1 2">
    <name type="scientific">Heterodermia speciosa</name>
    <dbReference type="NCBI Taxonomy" id="116794"/>
    <lineage>
        <taxon>Eukaryota</taxon>
        <taxon>Fungi</taxon>
        <taxon>Dikarya</taxon>
        <taxon>Ascomycota</taxon>
        <taxon>Pezizomycotina</taxon>
        <taxon>Lecanoromycetes</taxon>
        <taxon>OSLEUM clade</taxon>
        <taxon>Lecanoromycetidae</taxon>
        <taxon>Caliciales</taxon>
        <taxon>Physciaceae</taxon>
        <taxon>Heterodermia</taxon>
    </lineage>
</organism>
<accession>A0A8H3IZ52</accession>
<protein>
    <submittedName>
        <fullName evidence="1">Uncharacterized protein</fullName>
    </submittedName>
</protein>
<dbReference type="EMBL" id="CAJPDS010000085">
    <property type="protein sequence ID" value="CAF9935765.1"/>
    <property type="molecule type" value="Genomic_DNA"/>
</dbReference>